<dbReference type="PANTHER" id="PTHR11271:SF37">
    <property type="entry name" value="FAMILY PROTEIN, PUTATIVE (AFU_ORTHOLOGUE AFUA_4G00460)-RELATED"/>
    <property type="match status" value="1"/>
</dbReference>
<evidence type="ECO:0000256" key="4">
    <source>
        <dbReference type="ARBA" id="ARBA00022833"/>
    </source>
</evidence>
<evidence type="ECO:0000313" key="7">
    <source>
        <dbReference type="EMBL" id="KAL1862723.1"/>
    </source>
</evidence>
<dbReference type="SUPFAM" id="SSF51556">
    <property type="entry name" value="Metallo-dependent hydrolases"/>
    <property type="match status" value="1"/>
</dbReference>
<keyword evidence="8" id="KW-1185">Reference proteome</keyword>
<sequence length="524" mass="56411">MRLYNLAAKAITLFHCASIATFAKPLSGGTIITFDQEAEQLKVIRGGSVLIEGDQITCVLDTASPNDIPTDTEVVNCTNKIITPGFIDTHRHGWQTVFKTMGSNTTLAEYALRYGAGAVGPLFTPDDVYISQLTGLYEAVAAGVTTILDHAHHTWTPEHSAAGLNASVDSGARVFFAYAFQNSSAEFRIPQQIAQWKELVSTTSGSLTELVVAYDSFTGNPNGADTLAVLDLINQNNVSLLTSHNVEGPWMFGNSPQDLHRVGILNSSTPIVISHALNLDSRGAALLRATNKHISITAESEMHYGHLHPTSHLILDQASLGVDTHFTFSSDILTQARLWLQSARYRVYQNTLDRWEIPRRNPFSVNQAFLLATRNGGLALGRSDLGIIAPGARADVVVSPAMLGWADPVAAVILHASVGDIEHVLVGGEFKKRDRKLVVDGYADLQERFQASAGRIQAALREIPFPSLEGSFMTGSPFGDVLQLDVQRGEGTGDSTNFAVLSGRSATNESTASQDGYCSPHGNA</sequence>
<dbReference type="EMBL" id="JAWRVE010000078">
    <property type="protein sequence ID" value="KAL1862723.1"/>
    <property type="molecule type" value="Genomic_DNA"/>
</dbReference>
<evidence type="ECO:0000259" key="6">
    <source>
        <dbReference type="Pfam" id="PF01979"/>
    </source>
</evidence>
<protein>
    <recommendedName>
        <fullName evidence="6">Amidohydrolase-related domain-containing protein</fullName>
    </recommendedName>
</protein>
<proteinExistence type="predicted"/>
<comment type="cofactor">
    <cofactor evidence="1">
        <name>Zn(2+)</name>
        <dbReference type="ChEBI" id="CHEBI:29105"/>
    </cofactor>
</comment>
<feature type="compositionally biased region" description="Polar residues" evidence="5">
    <location>
        <begin position="503"/>
        <end position="516"/>
    </location>
</feature>
<accession>A0ABR3WIT7</accession>
<dbReference type="InterPro" id="IPR006680">
    <property type="entry name" value="Amidohydro-rel"/>
</dbReference>
<dbReference type="PANTHER" id="PTHR11271">
    <property type="entry name" value="GUANINE DEAMINASE"/>
    <property type="match status" value="1"/>
</dbReference>
<organism evidence="7 8">
    <name type="scientific">Diaporthe australafricana</name>
    <dbReference type="NCBI Taxonomy" id="127596"/>
    <lineage>
        <taxon>Eukaryota</taxon>
        <taxon>Fungi</taxon>
        <taxon>Dikarya</taxon>
        <taxon>Ascomycota</taxon>
        <taxon>Pezizomycotina</taxon>
        <taxon>Sordariomycetes</taxon>
        <taxon>Sordariomycetidae</taxon>
        <taxon>Diaporthales</taxon>
        <taxon>Diaporthaceae</taxon>
        <taxon>Diaporthe</taxon>
    </lineage>
</organism>
<dbReference type="Gene3D" id="3.20.20.140">
    <property type="entry name" value="Metal-dependent hydrolases"/>
    <property type="match status" value="1"/>
</dbReference>
<feature type="domain" description="Amidohydrolase-related" evidence="6">
    <location>
        <begin position="81"/>
        <end position="191"/>
    </location>
</feature>
<dbReference type="InterPro" id="IPR032466">
    <property type="entry name" value="Metal_Hydrolase"/>
</dbReference>
<feature type="region of interest" description="Disordered" evidence="5">
    <location>
        <begin position="503"/>
        <end position="524"/>
    </location>
</feature>
<dbReference type="InterPro" id="IPR011059">
    <property type="entry name" value="Metal-dep_hydrolase_composite"/>
</dbReference>
<evidence type="ECO:0000256" key="1">
    <source>
        <dbReference type="ARBA" id="ARBA00001947"/>
    </source>
</evidence>
<reference evidence="7 8" key="1">
    <citation type="journal article" date="2024" name="IMA Fungus">
        <title>IMA Genome - F19 : A genome assembly and annotation guide to empower mycologists, including annotated draft genome sequences of Ceratocystis pirilliformis, Diaporthe australafricana, Fusarium ophioides, Paecilomyces lecythidis, and Sporothrix stenoceras.</title>
        <authorList>
            <person name="Aylward J."/>
            <person name="Wilson A.M."/>
            <person name="Visagie C.M."/>
            <person name="Spraker J."/>
            <person name="Barnes I."/>
            <person name="Buitendag C."/>
            <person name="Ceriani C."/>
            <person name="Del Mar Angel L."/>
            <person name="du Plessis D."/>
            <person name="Fuchs T."/>
            <person name="Gasser K."/>
            <person name="Kramer D."/>
            <person name="Li W."/>
            <person name="Munsamy K."/>
            <person name="Piso A."/>
            <person name="Price J.L."/>
            <person name="Sonnekus B."/>
            <person name="Thomas C."/>
            <person name="van der Nest A."/>
            <person name="van Dijk A."/>
            <person name="van Heerden A."/>
            <person name="van Vuuren N."/>
            <person name="Yilmaz N."/>
            <person name="Duong T.A."/>
            <person name="van der Merwe N.A."/>
            <person name="Wingfield M.J."/>
            <person name="Wingfield B.D."/>
        </authorList>
    </citation>
    <scope>NUCLEOTIDE SEQUENCE [LARGE SCALE GENOMIC DNA]</scope>
    <source>
        <strain evidence="7 8">CMW 18300</strain>
    </source>
</reference>
<dbReference type="Pfam" id="PF01979">
    <property type="entry name" value="Amidohydro_1"/>
    <property type="match status" value="1"/>
</dbReference>
<dbReference type="SUPFAM" id="SSF51338">
    <property type="entry name" value="Composite domain of metallo-dependent hydrolases"/>
    <property type="match status" value="2"/>
</dbReference>
<comment type="caution">
    <text evidence="7">The sequence shown here is derived from an EMBL/GenBank/DDBJ whole genome shotgun (WGS) entry which is preliminary data.</text>
</comment>
<dbReference type="Gene3D" id="2.30.40.10">
    <property type="entry name" value="Urease, subunit C, domain 1"/>
    <property type="match status" value="1"/>
</dbReference>
<evidence type="ECO:0000256" key="5">
    <source>
        <dbReference type="SAM" id="MobiDB-lite"/>
    </source>
</evidence>
<gene>
    <name evidence="7" type="ORF">Daus18300_008367</name>
</gene>
<name>A0ABR3WIT7_9PEZI</name>
<keyword evidence="4" id="KW-0862">Zinc</keyword>
<dbReference type="InterPro" id="IPR051607">
    <property type="entry name" value="Metallo-dep_hydrolases"/>
</dbReference>
<evidence type="ECO:0000256" key="2">
    <source>
        <dbReference type="ARBA" id="ARBA00022723"/>
    </source>
</evidence>
<keyword evidence="2" id="KW-0479">Metal-binding</keyword>
<evidence type="ECO:0000256" key="3">
    <source>
        <dbReference type="ARBA" id="ARBA00022801"/>
    </source>
</evidence>
<dbReference type="Proteomes" id="UP001583177">
    <property type="component" value="Unassembled WGS sequence"/>
</dbReference>
<keyword evidence="3" id="KW-0378">Hydrolase</keyword>
<evidence type="ECO:0000313" key="8">
    <source>
        <dbReference type="Proteomes" id="UP001583177"/>
    </source>
</evidence>